<dbReference type="GO" id="GO:0008270">
    <property type="term" value="F:zinc ion binding"/>
    <property type="evidence" value="ECO:0007669"/>
    <property type="project" value="UniProtKB-KW"/>
</dbReference>
<name>A0A1F5PY91_9BACT</name>
<dbReference type="EMBL" id="MFFB01000007">
    <property type="protein sequence ID" value="OGE94889.1"/>
    <property type="molecule type" value="Genomic_DNA"/>
</dbReference>
<dbReference type="Proteomes" id="UP000177281">
    <property type="component" value="Unassembled WGS sequence"/>
</dbReference>
<sequence length="99" mass="11369">MSRLFQKKTEDFICENCGHQVLGSGYTNHCPKCLYSKHVDVNPGDRTEICQGLMEPVGVEQNHGEYLIIHKCLKCHKVRKNKAILEDNFKLILELSQQP</sequence>
<proteinExistence type="predicted"/>
<dbReference type="GO" id="GO:0070461">
    <property type="term" value="C:SAGA-type complex"/>
    <property type="evidence" value="ECO:0007669"/>
    <property type="project" value="UniProtKB-ARBA"/>
</dbReference>
<dbReference type="Pfam" id="PF12647">
    <property type="entry name" value="RNHCP"/>
    <property type="match status" value="1"/>
</dbReference>
<comment type="caution">
    <text evidence="2">The sequence shown here is derived from an EMBL/GenBank/DDBJ whole genome shotgun (WGS) entry which is preliminary data.</text>
</comment>
<evidence type="ECO:0000313" key="3">
    <source>
        <dbReference type="Proteomes" id="UP000177281"/>
    </source>
</evidence>
<gene>
    <name evidence="2" type="ORF">A3B10_03835</name>
</gene>
<dbReference type="STRING" id="1817841.A3B10_03835"/>
<organism evidence="2 3">
    <name type="scientific">Candidatus Doudnabacteria bacterium RIFCSPLOWO2_01_FULL_44_21</name>
    <dbReference type="NCBI Taxonomy" id="1817841"/>
    <lineage>
        <taxon>Bacteria</taxon>
        <taxon>Candidatus Doudnaibacteriota</taxon>
    </lineage>
</organism>
<dbReference type="InterPro" id="IPR024439">
    <property type="entry name" value="RNHCP"/>
</dbReference>
<dbReference type="GO" id="GO:0006325">
    <property type="term" value="P:chromatin organization"/>
    <property type="evidence" value="ECO:0007669"/>
    <property type="project" value="UniProtKB-KW"/>
</dbReference>
<evidence type="ECO:0000259" key="1">
    <source>
        <dbReference type="Pfam" id="PF12647"/>
    </source>
</evidence>
<protein>
    <recommendedName>
        <fullName evidence="1">RNHCP domain-containing protein</fullName>
    </recommendedName>
</protein>
<reference evidence="2 3" key="1">
    <citation type="journal article" date="2016" name="Nat. Commun.">
        <title>Thousands of microbial genomes shed light on interconnected biogeochemical processes in an aquifer system.</title>
        <authorList>
            <person name="Anantharaman K."/>
            <person name="Brown C.T."/>
            <person name="Hug L.A."/>
            <person name="Sharon I."/>
            <person name="Castelle C.J."/>
            <person name="Probst A.J."/>
            <person name="Thomas B.C."/>
            <person name="Singh A."/>
            <person name="Wilkins M.J."/>
            <person name="Karaoz U."/>
            <person name="Brodie E.L."/>
            <person name="Williams K.H."/>
            <person name="Hubbard S.S."/>
            <person name="Banfield J.F."/>
        </authorList>
    </citation>
    <scope>NUCLEOTIDE SEQUENCE [LARGE SCALE GENOMIC DNA]</scope>
</reference>
<feature type="domain" description="RNHCP" evidence="1">
    <location>
        <begin position="10"/>
        <end position="91"/>
    </location>
</feature>
<dbReference type="AlphaFoldDB" id="A0A1F5PY91"/>
<accession>A0A1F5PY91</accession>
<evidence type="ECO:0000313" key="2">
    <source>
        <dbReference type="EMBL" id="OGE94889.1"/>
    </source>
</evidence>